<evidence type="ECO:0000256" key="2">
    <source>
        <dbReference type="ARBA" id="ARBA00004815"/>
    </source>
</evidence>
<dbReference type="PIRSF" id="PIRSF005901">
    <property type="entry name" value="EF-P"/>
    <property type="match status" value="1"/>
</dbReference>
<dbReference type="SMART" id="SM01185">
    <property type="entry name" value="EFP"/>
    <property type="match status" value="1"/>
</dbReference>
<dbReference type="PANTHER" id="PTHR30053:SF12">
    <property type="entry name" value="ELONGATION FACTOR P (EF-P) FAMILY PROTEIN"/>
    <property type="match status" value="1"/>
</dbReference>
<evidence type="ECO:0000256" key="1">
    <source>
        <dbReference type="ARBA" id="ARBA00004496"/>
    </source>
</evidence>
<evidence type="ECO:0000256" key="5">
    <source>
        <dbReference type="ARBA" id="ARBA00022768"/>
    </source>
</evidence>
<comment type="similarity">
    <text evidence="3 8 10">Belongs to the elongation factor P family.</text>
</comment>
<dbReference type="GO" id="GO:0003746">
    <property type="term" value="F:translation elongation factor activity"/>
    <property type="evidence" value="ECO:0007669"/>
    <property type="project" value="UniProtKB-UniRule"/>
</dbReference>
<proteinExistence type="inferred from homology"/>
<dbReference type="FunFam" id="2.40.50.140:FF:000004">
    <property type="entry name" value="Elongation factor P"/>
    <property type="match status" value="1"/>
</dbReference>
<keyword evidence="4 8" id="KW-0963">Cytoplasm</keyword>
<dbReference type="GeneID" id="98660287"/>
<dbReference type="PANTHER" id="PTHR30053">
    <property type="entry name" value="ELONGATION FACTOR P"/>
    <property type="match status" value="1"/>
</dbReference>
<dbReference type="NCBIfam" id="NF001810">
    <property type="entry name" value="PRK00529.1"/>
    <property type="match status" value="1"/>
</dbReference>
<evidence type="ECO:0000256" key="6">
    <source>
        <dbReference type="ARBA" id="ARBA00022917"/>
    </source>
</evidence>
<evidence type="ECO:0000256" key="4">
    <source>
        <dbReference type="ARBA" id="ARBA00022490"/>
    </source>
</evidence>
<organism evidence="13 14">
    <name type="scientific">Agathobaculum butyriciproducens</name>
    <dbReference type="NCBI Taxonomy" id="1628085"/>
    <lineage>
        <taxon>Bacteria</taxon>
        <taxon>Bacillati</taxon>
        <taxon>Bacillota</taxon>
        <taxon>Clostridia</taxon>
        <taxon>Eubacteriales</taxon>
        <taxon>Butyricicoccaceae</taxon>
        <taxon>Agathobaculum</taxon>
    </lineage>
</organism>
<reference evidence="13 14" key="1">
    <citation type="submission" date="2021-10" db="EMBL/GenBank/DDBJ databases">
        <title>Anaerobic single-cell dispensing facilitates the cultivation of human gut bacteria.</title>
        <authorList>
            <person name="Afrizal A."/>
        </authorList>
    </citation>
    <scope>NUCLEOTIDE SEQUENCE [LARGE SCALE GENOMIC DNA]</scope>
    <source>
        <strain evidence="13 14">CLA-AA-H270</strain>
    </source>
</reference>
<dbReference type="Pfam" id="PF09285">
    <property type="entry name" value="Elong-fact-P_C"/>
    <property type="match status" value="1"/>
</dbReference>
<dbReference type="Proteomes" id="UP001298753">
    <property type="component" value="Unassembled WGS sequence"/>
</dbReference>
<dbReference type="InterPro" id="IPR012340">
    <property type="entry name" value="NA-bd_OB-fold"/>
</dbReference>
<dbReference type="CDD" id="cd04470">
    <property type="entry name" value="S1_EF-P_repeat_1"/>
    <property type="match status" value="1"/>
</dbReference>
<dbReference type="PROSITE" id="PS01275">
    <property type="entry name" value="EFP"/>
    <property type="match status" value="1"/>
</dbReference>
<dbReference type="RefSeq" id="WP_110437112.1">
    <property type="nucleotide sequence ID" value="NZ_DBEZDI010000039.1"/>
</dbReference>
<dbReference type="InterPro" id="IPR013852">
    <property type="entry name" value="Transl_elong_P/YeiP_CS"/>
</dbReference>
<gene>
    <name evidence="8 13" type="primary">efp</name>
    <name evidence="13" type="ORF">LKD22_06915</name>
</gene>
<name>A0AAW4VZF2_9FIRM</name>
<dbReference type="GO" id="GO:0043043">
    <property type="term" value="P:peptide biosynthetic process"/>
    <property type="evidence" value="ECO:0007669"/>
    <property type="project" value="InterPro"/>
</dbReference>
<keyword evidence="14" id="KW-1185">Reference proteome</keyword>
<evidence type="ECO:0000256" key="3">
    <source>
        <dbReference type="ARBA" id="ARBA00009479"/>
    </source>
</evidence>
<comment type="pathway">
    <text evidence="2 8">Protein biosynthesis; polypeptide chain elongation.</text>
</comment>
<dbReference type="NCBIfam" id="TIGR00038">
    <property type="entry name" value="efp"/>
    <property type="match status" value="1"/>
</dbReference>
<dbReference type="HAMAP" id="MF_00141">
    <property type="entry name" value="EF_P"/>
    <property type="match status" value="1"/>
</dbReference>
<dbReference type="SMART" id="SM00841">
    <property type="entry name" value="Elong-fact-P_C"/>
    <property type="match status" value="1"/>
</dbReference>
<dbReference type="Pfam" id="PF01132">
    <property type="entry name" value="EFP"/>
    <property type="match status" value="1"/>
</dbReference>
<dbReference type="InterPro" id="IPR001059">
    <property type="entry name" value="Transl_elong_P/YeiP_cen"/>
</dbReference>
<comment type="subcellular location">
    <subcellularLocation>
        <location evidence="1 8">Cytoplasm</location>
    </subcellularLocation>
</comment>
<evidence type="ECO:0000256" key="10">
    <source>
        <dbReference type="RuleBase" id="RU004389"/>
    </source>
</evidence>
<dbReference type="EMBL" id="JAJEPX010000016">
    <property type="protein sequence ID" value="MCC2176857.1"/>
    <property type="molecule type" value="Genomic_DNA"/>
</dbReference>
<dbReference type="FunFam" id="2.40.50.140:FF:000009">
    <property type="entry name" value="Elongation factor P"/>
    <property type="match status" value="1"/>
</dbReference>
<evidence type="ECO:0000256" key="8">
    <source>
        <dbReference type="HAMAP-Rule" id="MF_00141"/>
    </source>
</evidence>
<dbReference type="GO" id="GO:0005829">
    <property type="term" value="C:cytosol"/>
    <property type="evidence" value="ECO:0007669"/>
    <property type="project" value="UniProtKB-ARBA"/>
</dbReference>
<sequence length="188" mass="21229">MMTAGEFRNGVTFEMDGQVQQVIEFQHVKPGKGAAFVRVKMKNVVTGAVTETSFNPTAKFEEAFVERREMQYLYNEGDLYYFMDNETYEQIPISKDTLGDDFRFVKENENVKVLSYKGSVFAVEPPLFVELEITETEPGVKGNTATNVLKPATVETGAVVKVPIFIEQGERIQIDTRTGEYLGRSKTK</sequence>
<dbReference type="AlphaFoldDB" id="A0AAW4VZF2"/>
<evidence type="ECO:0000259" key="11">
    <source>
        <dbReference type="SMART" id="SM00841"/>
    </source>
</evidence>
<accession>A0AAW4VZF2</accession>
<dbReference type="FunFam" id="2.30.30.30:FF:000003">
    <property type="entry name" value="Elongation factor P"/>
    <property type="match status" value="1"/>
</dbReference>
<dbReference type="Gene3D" id="2.40.50.140">
    <property type="entry name" value="Nucleic acid-binding proteins"/>
    <property type="match status" value="2"/>
</dbReference>
<feature type="domain" description="Translation elongation factor P/YeiP central" evidence="12">
    <location>
        <begin position="67"/>
        <end position="121"/>
    </location>
</feature>
<dbReference type="SUPFAM" id="SSF50104">
    <property type="entry name" value="Translation proteins SH3-like domain"/>
    <property type="match status" value="1"/>
</dbReference>
<comment type="function">
    <text evidence="7 8">Involved in peptide bond synthesis. Stimulates efficient translation and peptide-bond synthesis on native or reconstituted 70S ribosomes in vitro. Probably functions indirectly by altering the affinity of the ribosome for aminoacyl-tRNA, thus increasing their reactivity as acceptors for peptidyl transferase.</text>
</comment>
<evidence type="ECO:0000256" key="7">
    <source>
        <dbReference type="ARBA" id="ARBA00025469"/>
    </source>
</evidence>
<dbReference type="CDD" id="cd05794">
    <property type="entry name" value="S1_EF-P_repeat_2"/>
    <property type="match status" value="1"/>
</dbReference>
<dbReference type="InterPro" id="IPR015365">
    <property type="entry name" value="Elong-fact-P_C"/>
</dbReference>
<dbReference type="SUPFAM" id="SSF50249">
    <property type="entry name" value="Nucleic acid-binding proteins"/>
    <property type="match status" value="2"/>
</dbReference>
<dbReference type="InterPro" id="IPR013185">
    <property type="entry name" value="Transl_elong_KOW-like"/>
</dbReference>
<dbReference type="Pfam" id="PF08207">
    <property type="entry name" value="EFP_N"/>
    <property type="match status" value="1"/>
</dbReference>
<evidence type="ECO:0000313" key="13">
    <source>
        <dbReference type="EMBL" id="MCC2176857.1"/>
    </source>
</evidence>
<feature type="domain" description="Elongation factor P C-terminal" evidence="11">
    <location>
        <begin position="129"/>
        <end position="184"/>
    </location>
</feature>
<comment type="caution">
    <text evidence="13">The sequence shown here is derived from an EMBL/GenBank/DDBJ whole genome shotgun (WGS) entry which is preliminary data.</text>
</comment>
<keyword evidence="6 8" id="KW-0648">Protein biosynthesis</keyword>
<dbReference type="Gene3D" id="2.30.30.30">
    <property type="match status" value="1"/>
</dbReference>
<dbReference type="InterPro" id="IPR014722">
    <property type="entry name" value="Rib_uL2_dom2"/>
</dbReference>
<dbReference type="InterPro" id="IPR020599">
    <property type="entry name" value="Transl_elong_fac_P/YeiP"/>
</dbReference>
<keyword evidence="5 8" id="KW-0251">Elongation factor</keyword>
<evidence type="ECO:0000313" key="14">
    <source>
        <dbReference type="Proteomes" id="UP001298753"/>
    </source>
</evidence>
<evidence type="ECO:0000259" key="12">
    <source>
        <dbReference type="SMART" id="SM01185"/>
    </source>
</evidence>
<evidence type="ECO:0000256" key="9">
    <source>
        <dbReference type="NCBIfam" id="TIGR00038"/>
    </source>
</evidence>
<dbReference type="InterPro" id="IPR011768">
    <property type="entry name" value="Transl_elongation_fac_P"/>
</dbReference>
<protein>
    <recommendedName>
        <fullName evidence="8 9">Elongation factor P</fullName>
        <shortName evidence="8">EF-P</shortName>
    </recommendedName>
</protein>
<dbReference type="InterPro" id="IPR008991">
    <property type="entry name" value="Translation_prot_SH3-like_sf"/>
</dbReference>